<reference evidence="3" key="1">
    <citation type="submission" date="2017-08" db="EMBL/GenBank/DDBJ databases">
        <authorList>
            <person name="Imhoff J.F."/>
            <person name="Rahn T."/>
            <person name="Kuenzel S."/>
            <person name="Neulinger S.C."/>
        </authorList>
    </citation>
    <scope>NUCLEOTIDE SEQUENCE</scope>
    <source>
        <strain evidence="3">DSM 9154</strain>
    </source>
</reference>
<gene>
    <name evidence="3" type="ORF">CKO21_09390</name>
</gene>
<proteinExistence type="predicted"/>
<protein>
    <recommendedName>
        <fullName evidence="5">Polysaccharide chain length determinant N-terminal domain-containing protein</fullName>
    </recommendedName>
</protein>
<feature type="transmembrane region" description="Helical" evidence="2">
    <location>
        <begin position="324"/>
        <end position="346"/>
    </location>
</feature>
<comment type="caution">
    <text evidence="3">The sequence shown here is derived from an EMBL/GenBank/DDBJ whole genome shotgun (WGS) entry which is preliminary data.</text>
</comment>
<keyword evidence="2" id="KW-0472">Membrane</keyword>
<sequence>MANDSGAQDPRRAGAEPRMADDEISLFDVWNVLVRRRWIVLTVFALALVTSVIVVVMRPTTYRLSQTIEIGDVEVGPVSDLNNLLGRLQEEERVANELENLYIPAVQGELTESNELQTNLDPSISAQAVDNTRLVRMNVEVSEPYVSAYEQLMSNATDRLIAAHDAAQESVRHRLQYLVVEAQNEAANIRDLLETRQNEFNRVSVEEVLIEEEIEDIQELIKRTDAARLEVFGGQPNVSQAMSIMLIANELRRARQDLSALRKRRKIALPAQRDEIQDEIASLERRLEVAEGKAEVLETRMAEFTGTSVVVPLKRSDKPTGTPWPVICVLGGILGLVAGILAAFFAEFVSAARAYRPARS</sequence>
<keyword evidence="4" id="KW-1185">Reference proteome</keyword>
<dbReference type="AlphaFoldDB" id="A0A934QJ34"/>
<name>A0A934QJ34_9PROT</name>
<dbReference type="InterPro" id="IPR050445">
    <property type="entry name" value="Bact_polysacc_biosynth/exp"/>
</dbReference>
<feature type="transmembrane region" description="Helical" evidence="2">
    <location>
        <begin position="38"/>
        <end position="57"/>
    </location>
</feature>
<evidence type="ECO:0000256" key="1">
    <source>
        <dbReference type="SAM" id="Coils"/>
    </source>
</evidence>
<evidence type="ECO:0008006" key="5">
    <source>
        <dbReference type="Google" id="ProtNLM"/>
    </source>
</evidence>
<accession>A0A934QJ34</accession>
<dbReference type="PANTHER" id="PTHR32309:SF31">
    <property type="entry name" value="CAPSULAR EXOPOLYSACCHARIDE FAMILY"/>
    <property type="match status" value="1"/>
</dbReference>
<evidence type="ECO:0000313" key="3">
    <source>
        <dbReference type="EMBL" id="MBK1697460.1"/>
    </source>
</evidence>
<keyword evidence="2" id="KW-1133">Transmembrane helix</keyword>
<keyword evidence="2" id="KW-0812">Transmembrane</keyword>
<dbReference type="EMBL" id="NRRE01000025">
    <property type="protein sequence ID" value="MBK1697460.1"/>
    <property type="molecule type" value="Genomic_DNA"/>
</dbReference>
<dbReference type="Proteomes" id="UP000778970">
    <property type="component" value="Unassembled WGS sequence"/>
</dbReference>
<organism evidence="3 4">
    <name type="scientific">Rhodovibrio salinarum</name>
    <dbReference type="NCBI Taxonomy" id="1087"/>
    <lineage>
        <taxon>Bacteria</taxon>
        <taxon>Pseudomonadati</taxon>
        <taxon>Pseudomonadota</taxon>
        <taxon>Alphaproteobacteria</taxon>
        <taxon>Rhodospirillales</taxon>
        <taxon>Rhodovibrionaceae</taxon>
        <taxon>Rhodovibrio</taxon>
    </lineage>
</organism>
<reference evidence="3" key="2">
    <citation type="journal article" date="2020" name="Microorganisms">
        <title>Osmotic Adaptation and Compatible Solute Biosynthesis of Phototrophic Bacteria as Revealed from Genome Analyses.</title>
        <authorList>
            <person name="Imhoff J.F."/>
            <person name="Rahn T."/>
            <person name="Kunzel S."/>
            <person name="Keller A."/>
            <person name="Neulinger S.C."/>
        </authorList>
    </citation>
    <scope>NUCLEOTIDE SEQUENCE</scope>
    <source>
        <strain evidence="3">DSM 9154</strain>
    </source>
</reference>
<feature type="coiled-coil region" evidence="1">
    <location>
        <begin position="179"/>
        <end position="300"/>
    </location>
</feature>
<keyword evidence="1" id="KW-0175">Coiled coil</keyword>
<dbReference type="PANTHER" id="PTHR32309">
    <property type="entry name" value="TYROSINE-PROTEIN KINASE"/>
    <property type="match status" value="1"/>
</dbReference>
<evidence type="ECO:0000256" key="2">
    <source>
        <dbReference type="SAM" id="Phobius"/>
    </source>
</evidence>
<evidence type="ECO:0000313" key="4">
    <source>
        <dbReference type="Proteomes" id="UP000778970"/>
    </source>
</evidence>